<feature type="signal peptide" evidence="1">
    <location>
        <begin position="1"/>
        <end position="19"/>
    </location>
</feature>
<dbReference type="SUPFAM" id="SSF52821">
    <property type="entry name" value="Rhodanese/Cell cycle control phosphatase"/>
    <property type="match status" value="1"/>
</dbReference>
<organism evidence="3 4">
    <name type="scientific">Conservatibacter flavescens</name>
    <dbReference type="NCBI Taxonomy" id="28161"/>
    <lineage>
        <taxon>Bacteria</taxon>
        <taxon>Pseudomonadati</taxon>
        <taxon>Pseudomonadota</taxon>
        <taxon>Gammaproteobacteria</taxon>
        <taxon>Pasteurellales</taxon>
        <taxon>Pasteurellaceae</taxon>
        <taxon>Conservatibacter</taxon>
    </lineage>
</organism>
<gene>
    <name evidence="3" type="ORF">CVP05_10705</name>
</gene>
<proteinExistence type="predicted"/>
<feature type="chain" id="PRO_5014702242" evidence="1">
    <location>
        <begin position="20"/>
        <end position="118"/>
    </location>
</feature>
<feature type="domain" description="Rhodanese" evidence="2">
    <location>
        <begin position="32"/>
        <end position="117"/>
    </location>
</feature>
<reference evidence="3 4" key="1">
    <citation type="submission" date="2017-11" db="EMBL/GenBank/DDBJ databases">
        <title>Reclassification of Bisgaard taxon 7 as Conservatibacter flavescens gen. nov., sp. nov.</title>
        <authorList>
            <person name="Christensen H."/>
        </authorList>
    </citation>
    <scope>NUCLEOTIDE SEQUENCE [LARGE SCALE GENOMIC DNA]</scope>
    <source>
        <strain evidence="3 4">7_4</strain>
    </source>
</reference>
<evidence type="ECO:0000256" key="1">
    <source>
        <dbReference type="SAM" id="SignalP"/>
    </source>
</evidence>
<evidence type="ECO:0000259" key="2">
    <source>
        <dbReference type="PROSITE" id="PS50206"/>
    </source>
</evidence>
<dbReference type="PANTHER" id="PTHR43031:SF18">
    <property type="entry name" value="RHODANESE-RELATED SULFURTRANSFERASES"/>
    <property type="match status" value="1"/>
</dbReference>
<dbReference type="CDD" id="cd00158">
    <property type="entry name" value="RHOD"/>
    <property type="match status" value="1"/>
</dbReference>
<dbReference type="SMART" id="SM00450">
    <property type="entry name" value="RHOD"/>
    <property type="match status" value="1"/>
</dbReference>
<dbReference type="Gene3D" id="3.40.250.10">
    <property type="entry name" value="Rhodanese-like domain"/>
    <property type="match status" value="1"/>
</dbReference>
<comment type="caution">
    <text evidence="3">The sequence shown here is derived from an EMBL/GenBank/DDBJ whole genome shotgun (WGS) entry which is preliminary data.</text>
</comment>
<dbReference type="RefSeq" id="WP_100289562.1">
    <property type="nucleotide sequence ID" value="NZ_PHHA01000028.1"/>
</dbReference>
<keyword evidence="4" id="KW-1185">Reference proteome</keyword>
<dbReference type="EMBL" id="PHHA01000028">
    <property type="protein sequence ID" value="PJG84484.1"/>
    <property type="molecule type" value="Genomic_DNA"/>
</dbReference>
<protein>
    <submittedName>
        <fullName evidence="3">Rhodanese-like domain-containing protein</fullName>
    </submittedName>
</protein>
<dbReference type="InterPro" id="IPR001763">
    <property type="entry name" value="Rhodanese-like_dom"/>
</dbReference>
<dbReference type="Proteomes" id="UP000229329">
    <property type="component" value="Unassembled WGS sequence"/>
</dbReference>
<dbReference type="PROSITE" id="PS50206">
    <property type="entry name" value="RHODANESE_3"/>
    <property type="match status" value="1"/>
</dbReference>
<sequence>MKKIVLILLSLGIAMPILAQTDTQNAAQVQIQKAAGVWIDVRSEEEFNAGHLQDAVNVPHEQIEAEISRIEPNKDAPINLYCRSGRRAESAMNVLKHLGYTNVTNHGGYEDLKKQGLR</sequence>
<evidence type="ECO:0000313" key="3">
    <source>
        <dbReference type="EMBL" id="PJG84484.1"/>
    </source>
</evidence>
<dbReference type="PANTHER" id="PTHR43031">
    <property type="entry name" value="FAD-DEPENDENT OXIDOREDUCTASE"/>
    <property type="match status" value="1"/>
</dbReference>
<dbReference type="InterPro" id="IPR050229">
    <property type="entry name" value="GlpE_sulfurtransferase"/>
</dbReference>
<keyword evidence="1" id="KW-0732">Signal</keyword>
<dbReference type="AlphaFoldDB" id="A0A2M8S041"/>
<dbReference type="InterPro" id="IPR036873">
    <property type="entry name" value="Rhodanese-like_dom_sf"/>
</dbReference>
<dbReference type="OrthoDB" id="9789585at2"/>
<dbReference type="Pfam" id="PF00581">
    <property type="entry name" value="Rhodanese"/>
    <property type="match status" value="1"/>
</dbReference>
<evidence type="ECO:0000313" key="4">
    <source>
        <dbReference type="Proteomes" id="UP000229329"/>
    </source>
</evidence>
<accession>A0A2M8S041</accession>
<name>A0A2M8S041_9PAST</name>